<name>A0ABX6P5A2_9BURK</name>
<dbReference type="Proteomes" id="UP000500826">
    <property type="component" value="Chromosome"/>
</dbReference>
<evidence type="ECO:0000256" key="1">
    <source>
        <dbReference type="SAM" id="Coils"/>
    </source>
</evidence>
<protein>
    <submittedName>
        <fullName evidence="3">Uncharacterized protein</fullName>
    </submittedName>
</protein>
<evidence type="ECO:0000256" key="2">
    <source>
        <dbReference type="SAM" id="MobiDB-lite"/>
    </source>
</evidence>
<keyword evidence="4" id="KW-1185">Reference proteome</keyword>
<keyword evidence="1" id="KW-0175">Coiled coil</keyword>
<reference evidence="3 4" key="2">
    <citation type="submission" date="2020-05" db="EMBL/GenBank/DDBJ databases">
        <authorList>
            <person name="Khan S.A."/>
            <person name="Jeon C.O."/>
            <person name="Chun B.H."/>
        </authorList>
    </citation>
    <scope>NUCLEOTIDE SEQUENCE [LARGE SCALE GENOMIC DNA]</scope>
    <source>
        <strain evidence="3 4">H242</strain>
    </source>
</reference>
<feature type="region of interest" description="Disordered" evidence="2">
    <location>
        <begin position="139"/>
        <end position="158"/>
    </location>
</feature>
<sequence>MKRSELYNRVWTTPMSHLAKELGISDVGLAKACRRNAIPTPVRGYWAKLRAGHKMPKPALPHPDRDVEVDLSVTPEDVRVQREAEREKHANWVEQHAAPAAVPPLSLPESLDGAHPLVRATAKFCERIPLLEKKWARRRPGDWSSRKEEDRPPHADHGRYHLFQDGCLNIRAPLENMDWVLRFHASVIAGLEASGFKIGRRKPEDAGRHGTGKAAAVVATLKTESFELEFSEGYRRVPLTKEEIAKRTKETGYAPYSQTETIPSGKYTFRVTGTEHRARDEWQGTAEKLQARLNEIVRRVIELAALQPLFRTEREQAAAVAQREAERREAERRITEARTEQVKRAFAMAEEHERAVRLEDFLRFLDTHSADLQEPYAERLTVWLTVVREELAKKPPLDGLLLEVLTVPSWQKWPPSWWPGNAVE</sequence>
<organism evidence="3 4">
    <name type="scientific">Ramlibacter terrae</name>
    <dbReference type="NCBI Taxonomy" id="2732511"/>
    <lineage>
        <taxon>Bacteria</taxon>
        <taxon>Pseudomonadati</taxon>
        <taxon>Pseudomonadota</taxon>
        <taxon>Betaproteobacteria</taxon>
        <taxon>Burkholderiales</taxon>
        <taxon>Comamonadaceae</taxon>
        <taxon>Ramlibacter</taxon>
    </lineage>
</organism>
<accession>A0ABX6P5A2</accession>
<gene>
    <name evidence="3" type="ORF">HK414_23245</name>
</gene>
<reference evidence="3 4" key="1">
    <citation type="submission" date="2020-05" db="EMBL/GenBank/DDBJ databases">
        <title>Ramlibacter rhizophilus sp. nov., isolated from rhizosphere soil of national flower Mugunghwa from South Korea.</title>
        <authorList>
            <person name="Zheng-Fei Y."/>
            <person name="Huan T."/>
        </authorList>
    </citation>
    <scope>NUCLEOTIDE SEQUENCE [LARGE SCALE GENOMIC DNA]</scope>
    <source>
        <strain evidence="3 4">H242</strain>
    </source>
</reference>
<dbReference type="EMBL" id="CP053418">
    <property type="protein sequence ID" value="QJW85263.1"/>
    <property type="molecule type" value="Genomic_DNA"/>
</dbReference>
<evidence type="ECO:0000313" key="4">
    <source>
        <dbReference type="Proteomes" id="UP000500826"/>
    </source>
</evidence>
<evidence type="ECO:0000313" key="3">
    <source>
        <dbReference type="EMBL" id="QJW85263.1"/>
    </source>
</evidence>
<feature type="coiled-coil region" evidence="1">
    <location>
        <begin position="279"/>
        <end position="340"/>
    </location>
</feature>
<proteinExistence type="predicted"/>